<dbReference type="InterPro" id="IPR011330">
    <property type="entry name" value="Glyco_hydro/deAcase_b/a-brl"/>
</dbReference>
<dbReference type="InterPro" id="IPR001002">
    <property type="entry name" value="Chitin-bd_1"/>
</dbReference>
<keyword evidence="13" id="KW-1185">Reference proteome</keyword>
<feature type="signal peptide" evidence="9">
    <location>
        <begin position="1"/>
        <end position="21"/>
    </location>
</feature>
<evidence type="ECO:0000256" key="3">
    <source>
        <dbReference type="ARBA" id="ARBA00022723"/>
    </source>
</evidence>
<evidence type="ECO:0000256" key="8">
    <source>
        <dbReference type="PROSITE-ProRule" id="PRU00261"/>
    </source>
</evidence>
<dbReference type="PANTHER" id="PTHR46471:SF2">
    <property type="entry name" value="CHITIN DEACETYLASE-RELATED"/>
    <property type="match status" value="1"/>
</dbReference>
<dbReference type="PROSITE" id="PS50941">
    <property type="entry name" value="CHIT_BIND_I_2"/>
    <property type="match status" value="1"/>
</dbReference>
<accession>A0A8K0RKB8</accession>
<dbReference type="Gene3D" id="3.20.20.370">
    <property type="entry name" value="Glycoside hydrolase/deacetylase"/>
    <property type="match status" value="1"/>
</dbReference>
<dbReference type="PROSITE" id="PS51677">
    <property type="entry name" value="NODB"/>
    <property type="match status" value="1"/>
</dbReference>
<evidence type="ECO:0008006" key="14">
    <source>
        <dbReference type="Google" id="ProtNLM"/>
    </source>
</evidence>
<keyword evidence="6" id="KW-0119">Carbohydrate metabolism</keyword>
<dbReference type="SUPFAM" id="SSF88713">
    <property type="entry name" value="Glycoside hydrolase/deacetylase"/>
    <property type="match status" value="1"/>
</dbReference>
<dbReference type="OrthoDB" id="407355at2759"/>
<evidence type="ECO:0000256" key="9">
    <source>
        <dbReference type="SAM" id="SignalP"/>
    </source>
</evidence>
<keyword evidence="3" id="KW-0479">Metal-binding</keyword>
<gene>
    <name evidence="12" type="ORF">FB567DRAFT_586712</name>
</gene>
<evidence type="ECO:0000256" key="2">
    <source>
        <dbReference type="ARBA" id="ARBA00022669"/>
    </source>
</evidence>
<comment type="caution">
    <text evidence="12">The sequence shown here is derived from an EMBL/GenBank/DDBJ whole genome shotgun (WGS) entry which is preliminary data.</text>
</comment>
<comment type="caution">
    <text evidence="8">Lacks conserved residue(s) required for the propagation of feature annotation.</text>
</comment>
<feature type="domain" description="Chitin-binding type-1" evidence="10">
    <location>
        <begin position="72"/>
        <end position="116"/>
    </location>
</feature>
<evidence type="ECO:0000256" key="4">
    <source>
        <dbReference type="ARBA" id="ARBA00022729"/>
    </source>
</evidence>
<sequence length="406" mass="45091">MQPSILLRTVSILQLGALALAHSTGDGIPLPQRFGYASVPRHLPRHLIQEVQVDSVSHLQERDNIQKRDDKEKTCGPGVGSCDSGECCSPVGFCGKTEAHCASPNCQYQYSDGCDGWKKPLGASTLNVSRPLIGNVSYDGMGIDHCAKPGSIALTFDDGPYNYTSHLLDVLASYGAKATFFITGNNLGKGQIDVEETGWPSVIRRMHADGHQIAGHSWGHYNMSSLNETEVTDQIVYLEMALRNILGFIPTYFRPPYDDCTTDVCKSVLKKLGYHITYQNVVNNDWQNDDGVRIEDTKEKFLASMRQTNPRDSNYIFLLHDTHYQSSWNLTGYMMDYFEQANFSRSVTVGECMGDPKENWYRTAGGAADRTLLMKQKSGASTFHVSTLLYSMALPMCGQFIASLFL</sequence>
<keyword evidence="5" id="KW-0378">Hydrolase</keyword>
<name>A0A8K0RKB8_9PLEO</name>
<feature type="disulfide bond" evidence="8">
    <location>
        <begin position="82"/>
        <end position="94"/>
    </location>
</feature>
<proteinExistence type="predicted"/>
<dbReference type="EMBL" id="JAGMVJ010000001">
    <property type="protein sequence ID" value="KAH7095386.1"/>
    <property type="molecule type" value="Genomic_DNA"/>
</dbReference>
<reference evidence="12" key="1">
    <citation type="journal article" date="2021" name="Nat. Commun.">
        <title>Genetic determinants of endophytism in the Arabidopsis root mycobiome.</title>
        <authorList>
            <person name="Mesny F."/>
            <person name="Miyauchi S."/>
            <person name="Thiergart T."/>
            <person name="Pickel B."/>
            <person name="Atanasova L."/>
            <person name="Karlsson M."/>
            <person name="Huettel B."/>
            <person name="Barry K.W."/>
            <person name="Haridas S."/>
            <person name="Chen C."/>
            <person name="Bauer D."/>
            <person name="Andreopoulos W."/>
            <person name="Pangilinan J."/>
            <person name="LaButti K."/>
            <person name="Riley R."/>
            <person name="Lipzen A."/>
            <person name="Clum A."/>
            <person name="Drula E."/>
            <person name="Henrissat B."/>
            <person name="Kohler A."/>
            <person name="Grigoriev I.V."/>
            <person name="Martin F.M."/>
            <person name="Hacquard S."/>
        </authorList>
    </citation>
    <scope>NUCLEOTIDE SEQUENCE</scope>
    <source>
        <strain evidence="12">MPI-SDFR-AT-0120</strain>
    </source>
</reference>
<feature type="disulfide bond" evidence="8">
    <location>
        <begin position="87"/>
        <end position="101"/>
    </location>
</feature>
<feature type="chain" id="PRO_5035452147" description="Chitin deacetylase" evidence="9">
    <location>
        <begin position="22"/>
        <end position="406"/>
    </location>
</feature>
<dbReference type="SUPFAM" id="SSF57016">
    <property type="entry name" value="Plant lectins/antimicrobial peptides"/>
    <property type="match status" value="1"/>
</dbReference>
<keyword evidence="2 8" id="KW-0147">Chitin-binding</keyword>
<dbReference type="Proteomes" id="UP000813461">
    <property type="component" value="Unassembled WGS sequence"/>
</dbReference>
<dbReference type="Gene3D" id="3.30.60.10">
    <property type="entry name" value="Endochitinase-like"/>
    <property type="match status" value="1"/>
</dbReference>
<dbReference type="GO" id="GO:0008061">
    <property type="term" value="F:chitin binding"/>
    <property type="evidence" value="ECO:0007669"/>
    <property type="project" value="UniProtKB-UniRule"/>
</dbReference>
<dbReference type="AlphaFoldDB" id="A0A8K0RKB8"/>
<comment type="cofactor">
    <cofactor evidence="1">
        <name>Co(2+)</name>
        <dbReference type="ChEBI" id="CHEBI:48828"/>
    </cofactor>
</comment>
<dbReference type="Pfam" id="PF01522">
    <property type="entry name" value="Polysacc_deac_1"/>
    <property type="match status" value="1"/>
</dbReference>
<keyword evidence="4 9" id="KW-0732">Signal</keyword>
<evidence type="ECO:0000259" key="11">
    <source>
        <dbReference type="PROSITE" id="PS51677"/>
    </source>
</evidence>
<protein>
    <recommendedName>
        <fullName evidence="14">Chitin deacetylase</fullName>
    </recommendedName>
</protein>
<dbReference type="CDD" id="cd10951">
    <property type="entry name" value="CE4_ClCDA_like"/>
    <property type="match status" value="1"/>
</dbReference>
<dbReference type="CDD" id="cd00035">
    <property type="entry name" value="ChtBD1"/>
    <property type="match status" value="1"/>
</dbReference>
<evidence type="ECO:0000256" key="7">
    <source>
        <dbReference type="ARBA" id="ARBA00023285"/>
    </source>
</evidence>
<dbReference type="GO" id="GO:0005975">
    <property type="term" value="P:carbohydrate metabolic process"/>
    <property type="evidence" value="ECO:0007669"/>
    <property type="project" value="InterPro"/>
</dbReference>
<evidence type="ECO:0000256" key="1">
    <source>
        <dbReference type="ARBA" id="ARBA00001941"/>
    </source>
</evidence>
<feature type="domain" description="NodB homology" evidence="11">
    <location>
        <begin position="150"/>
        <end position="346"/>
    </location>
</feature>
<dbReference type="PANTHER" id="PTHR46471">
    <property type="entry name" value="CHITIN DEACETYLASE"/>
    <property type="match status" value="1"/>
</dbReference>
<evidence type="ECO:0000313" key="12">
    <source>
        <dbReference type="EMBL" id="KAH7095386.1"/>
    </source>
</evidence>
<evidence type="ECO:0000256" key="6">
    <source>
        <dbReference type="ARBA" id="ARBA00023277"/>
    </source>
</evidence>
<dbReference type="GO" id="GO:0046872">
    <property type="term" value="F:metal ion binding"/>
    <property type="evidence" value="ECO:0007669"/>
    <property type="project" value="UniProtKB-KW"/>
</dbReference>
<organism evidence="12 13">
    <name type="scientific">Paraphoma chrysanthemicola</name>
    <dbReference type="NCBI Taxonomy" id="798071"/>
    <lineage>
        <taxon>Eukaryota</taxon>
        <taxon>Fungi</taxon>
        <taxon>Dikarya</taxon>
        <taxon>Ascomycota</taxon>
        <taxon>Pezizomycotina</taxon>
        <taxon>Dothideomycetes</taxon>
        <taxon>Pleosporomycetidae</taxon>
        <taxon>Pleosporales</taxon>
        <taxon>Pleosporineae</taxon>
        <taxon>Phaeosphaeriaceae</taxon>
        <taxon>Paraphoma</taxon>
    </lineage>
</organism>
<evidence type="ECO:0000256" key="5">
    <source>
        <dbReference type="ARBA" id="ARBA00022801"/>
    </source>
</evidence>
<dbReference type="GO" id="GO:0016810">
    <property type="term" value="F:hydrolase activity, acting on carbon-nitrogen (but not peptide) bonds"/>
    <property type="evidence" value="ECO:0007669"/>
    <property type="project" value="InterPro"/>
</dbReference>
<dbReference type="InterPro" id="IPR036861">
    <property type="entry name" value="Endochitinase-like_sf"/>
</dbReference>
<keyword evidence="7" id="KW-0170">Cobalt</keyword>
<dbReference type="InterPro" id="IPR002509">
    <property type="entry name" value="NODB_dom"/>
</dbReference>
<keyword evidence="8" id="KW-1015">Disulfide bond</keyword>
<evidence type="ECO:0000259" key="10">
    <source>
        <dbReference type="PROSITE" id="PS50941"/>
    </source>
</evidence>
<evidence type="ECO:0000313" key="13">
    <source>
        <dbReference type="Proteomes" id="UP000813461"/>
    </source>
</evidence>